<accession>A0A371J1Z4</accession>
<evidence type="ECO:0000313" key="3">
    <source>
        <dbReference type="Proteomes" id="UP000215694"/>
    </source>
</evidence>
<dbReference type="EMBL" id="NOJY02000021">
    <property type="protein sequence ID" value="RDY26714.1"/>
    <property type="molecule type" value="Genomic_DNA"/>
</dbReference>
<comment type="caution">
    <text evidence="2">The sequence shown here is derived from an EMBL/GenBank/DDBJ whole genome shotgun (WGS) entry which is preliminary data.</text>
</comment>
<keyword evidence="1" id="KW-1133">Transmembrane helix</keyword>
<sequence>MKSKDIIKLVFILMAFCCMMFSDDAVIKIVSGVLLLGFIIVFRLHGYRERKNILSEIGNKKSTCMMYKEKDTVSILCPILFIANSVTTIKQLIDTKNMDILLNGEKEISSAIDFINRITFDEKVNIFTCIILIIIGVIAIVESRKSTASITDDKIVFYDGLIFEFSQITALKYKAPLFSINKNKIIKISQRSYEKEILVNTKDFESVKNHLESNVSI</sequence>
<keyword evidence="1" id="KW-0812">Transmembrane</keyword>
<keyword evidence="1" id="KW-0472">Membrane</keyword>
<dbReference type="Proteomes" id="UP000215694">
    <property type="component" value="Unassembled WGS sequence"/>
</dbReference>
<protein>
    <recommendedName>
        <fullName evidence="4">DUF5673 domain-containing protein</fullName>
    </recommendedName>
</protein>
<proteinExistence type="predicted"/>
<feature type="transmembrane region" description="Helical" evidence="1">
    <location>
        <begin position="75"/>
        <end position="93"/>
    </location>
</feature>
<feature type="transmembrane region" description="Helical" evidence="1">
    <location>
        <begin position="29"/>
        <end position="46"/>
    </location>
</feature>
<evidence type="ECO:0000313" key="2">
    <source>
        <dbReference type="EMBL" id="RDY26714.1"/>
    </source>
</evidence>
<reference evidence="2 3" key="1">
    <citation type="journal article" date="2017" name="Genome Announc.">
        <title>Draft Genome Sequence of Romboutsia weinsteinii sp. nov. Strain CCRI-19649(T) Isolated from Surface Water.</title>
        <authorList>
            <person name="Maheux A.F."/>
            <person name="Boudreau D.K."/>
            <person name="Berube E."/>
            <person name="Boissinot M."/>
            <person name="Cantin P."/>
            <person name="Raymond F."/>
            <person name="Corbeil J."/>
            <person name="Omar R.F."/>
            <person name="Bergeron M.G."/>
        </authorList>
    </citation>
    <scope>NUCLEOTIDE SEQUENCE [LARGE SCALE GENOMIC DNA]</scope>
    <source>
        <strain evidence="2 3">CCRI-19649</strain>
    </source>
</reference>
<keyword evidence="3" id="KW-1185">Reference proteome</keyword>
<dbReference type="AlphaFoldDB" id="A0A371J1Z4"/>
<feature type="transmembrane region" description="Helical" evidence="1">
    <location>
        <begin position="124"/>
        <end position="141"/>
    </location>
</feature>
<evidence type="ECO:0008006" key="4">
    <source>
        <dbReference type="Google" id="ProtNLM"/>
    </source>
</evidence>
<organism evidence="2 3">
    <name type="scientific">Romboutsia weinsteinii</name>
    <dbReference type="NCBI Taxonomy" id="2020949"/>
    <lineage>
        <taxon>Bacteria</taxon>
        <taxon>Bacillati</taxon>
        <taxon>Bacillota</taxon>
        <taxon>Clostridia</taxon>
        <taxon>Peptostreptococcales</taxon>
        <taxon>Peptostreptococcaceae</taxon>
        <taxon>Romboutsia</taxon>
    </lineage>
</organism>
<gene>
    <name evidence="2" type="ORF">CHL78_012235</name>
</gene>
<dbReference type="RefSeq" id="WP_094366673.1">
    <property type="nucleotide sequence ID" value="NZ_NOJY02000021.1"/>
</dbReference>
<name>A0A371J1Z4_9FIRM</name>
<evidence type="ECO:0000256" key="1">
    <source>
        <dbReference type="SAM" id="Phobius"/>
    </source>
</evidence>